<reference evidence="1 2" key="1">
    <citation type="submission" date="2019-05" db="EMBL/GenBank/DDBJ databases">
        <title>Another draft genome of Portunus trituberculatus and its Hox gene families provides insights of decapod evolution.</title>
        <authorList>
            <person name="Jeong J.-H."/>
            <person name="Song I."/>
            <person name="Kim S."/>
            <person name="Choi T."/>
            <person name="Kim D."/>
            <person name="Ryu S."/>
            <person name="Kim W."/>
        </authorList>
    </citation>
    <scope>NUCLEOTIDE SEQUENCE [LARGE SCALE GENOMIC DNA]</scope>
    <source>
        <tissue evidence="1">Muscle</tissue>
    </source>
</reference>
<sequence>MTNRSVLPAPPPPSPPATFTCWRRELRARGSPVRRDSGPGGCLCRGCSVPHLACLSDSPTVPYLHQHRILRLLIHLHLGTRQGEGGEGGMERVLEGECDVCCDLQGLVFLACRQLQRLGGNMYTGKGLLRRQPCDPRQF</sequence>
<dbReference type="EMBL" id="VSRR010007831">
    <property type="protein sequence ID" value="MPC47613.1"/>
    <property type="molecule type" value="Genomic_DNA"/>
</dbReference>
<dbReference type="AlphaFoldDB" id="A0A5B7FRJ1"/>
<evidence type="ECO:0000313" key="2">
    <source>
        <dbReference type="Proteomes" id="UP000324222"/>
    </source>
</evidence>
<evidence type="ECO:0000313" key="1">
    <source>
        <dbReference type="EMBL" id="MPC47613.1"/>
    </source>
</evidence>
<proteinExistence type="predicted"/>
<comment type="caution">
    <text evidence="1">The sequence shown here is derived from an EMBL/GenBank/DDBJ whole genome shotgun (WGS) entry which is preliminary data.</text>
</comment>
<gene>
    <name evidence="1" type="ORF">E2C01_041363</name>
</gene>
<accession>A0A5B7FRJ1</accession>
<dbReference type="Proteomes" id="UP000324222">
    <property type="component" value="Unassembled WGS sequence"/>
</dbReference>
<keyword evidence="2" id="KW-1185">Reference proteome</keyword>
<organism evidence="1 2">
    <name type="scientific">Portunus trituberculatus</name>
    <name type="common">Swimming crab</name>
    <name type="synonym">Neptunus trituberculatus</name>
    <dbReference type="NCBI Taxonomy" id="210409"/>
    <lineage>
        <taxon>Eukaryota</taxon>
        <taxon>Metazoa</taxon>
        <taxon>Ecdysozoa</taxon>
        <taxon>Arthropoda</taxon>
        <taxon>Crustacea</taxon>
        <taxon>Multicrustacea</taxon>
        <taxon>Malacostraca</taxon>
        <taxon>Eumalacostraca</taxon>
        <taxon>Eucarida</taxon>
        <taxon>Decapoda</taxon>
        <taxon>Pleocyemata</taxon>
        <taxon>Brachyura</taxon>
        <taxon>Eubrachyura</taxon>
        <taxon>Portunoidea</taxon>
        <taxon>Portunidae</taxon>
        <taxon>Portuninae</taxon>
        <taxon>Portunus</taxon>
    </lineage>
</organism>
<protein>
    <submittedName>
        <fullName evidence="1">Uncharacterized protein</fullName>
    </submittedName>
</protein>
<name>A0A5B7FRJ1_PORTR</name>